<organism evidence="2 3">
    <name type="scientific">Jeotgalibacillus terrae</name>
    <dbReference type="NCBI Taxonomy" id="587735"/>
    <lineage>
        <taxon>Bacteria</taxon>
        <taxon>Bacillati</taxon>
        <taxon>Bacillota</taxon>
        <taxon>Bacilli</taxon>
        <taxon>Bacillales</taxon>
        <taxon>Caryophanaceae</taxon>
        <taxon>Jeotgalibacillus</taxon>
    </lineage>
</organism>
<protein>
    <submittedName>
        <fullName evidence="2">Uncharacterized protein</fullName>
    </submittedName>
</protein>
<reference evidence="3" key="1">
    <citation type="journal article" date="2019" name="Int. J. Syst. Evol. Microbiol.">
        <title>The Global Catalogue of Microorganisms (GCM) 10K type strain sequencing project: providing services to taxonomists for standard genome sequencing and annotation.</title>
        <authorList>
            <consortium name="The Broad Institute Genomics Platform"/>
            <consortium name="The Broad Institute Genome Sequencing Center for Infectious Disease"/>
            <person name="Wu L."/>
            <person name="Ma J."/>
        </authorList>
    </citation>
    <scope>NUCLEOTIDE SEQUENCE [LARGE SCALE GENOMIC DNA]</scope>
    <source>
        <strain evidence="3">KCTC 13528</strain>
    </source>
</reference>
<dbReference type="Proteomes" id="UP001597561">
    <property type="component" value="Unassembled WGS sequence"/>
</dbReference>
<evidence type="ECO:0000256" key="1">
    <source>
        <dbReference type="SAM" id="Phobius"/>
    </source>
</evidence>
<dbReference type="EMBL" id="JBHUPG010000012">
    <property type="protein sequence ID" value="MFD2911786.1"/>
    <property type="molecule type" value="Genomic_DNA"/>
</dbReference>
<gene>
    <name evidence="2" type="ORF">ACFS5P_07840</name>
</gene>
<accession>A0ABW5ZGZ3</accession>
<sequence length="69" mass="7993">MSPKRLIVMWIIPNILSYIAFTAALIFVLWNSEKIREAGQMGVWVLTLFALLIVAVLGSKRIKYWLKQE</sequence>
<proteinExistence type="predicted"/>
<evidence type="ECO:0000313" key="2">
    <source>
        <dbReference type="EMBL" id="MFD2911786.1"/>
    </source>
</evidence>
<comment type="caution">
    <text evidence="2">The sequence shown here is derived from an EMBL/GenBank/DDBJ whole genome shotgun (WGS) entry which is preliminary data.</text>
</comment>
<keyword evidence="1" id="KW-1133">Transmembrane helix</keyword>
<dbReference type="RefSeq" id="WP_204729545.1">
    <property type="nucleotide sequence ID" value="NZ_JAFBDK010000008.1"/>
</dbReference>
<evidence type="ECO:0000313" key="3">
    <source>
        <dbReference type="Proteomes" id="UP001597561"/>
    </source>
</evidence>
<feature type="transmembrane region" description="Helical" evidence="1">
    <location>
        <begin position="41"/>
        <end position="59"/>
    </location>
</feature>
<keyword evidence="1" id="KW-0472">Membrane</keyword>
<name>A0ABW5ZGZ3_9BACL</name>
<keyword evidence="1" id="KW-0812">Transmembrane</keyword>
<keyword evidence="3" id="KW-1185">Reference proteome</keyword>
<feature type="transmembrane region" description="Helical" evidence="1">
    <location>
        <begin position="7"/>
        <end position="29"/>
    </location>
</feature>